<dbReference type="PANTHER" id="PTHR32322">
    <property type="entry name" value="INNER MEMBRANE TRANSPORTER"/>
    <property type="match status" value="1"/>
</dbReference>
<feature type="transmembrane region" description="Helical" evidence="7">
    <location>
        <begin position="74"/>
        <end position="99"/>
    </location>
</feature>
<keyword evidence="5 7" id="KW-0472">Membrane</keyword>
<name>A0A2A5J9T0_RHOSG</name>
<keyword evidence="3 7" id="KW-0812">Transmembrane</keyword>
<dbReference type="EMBL" id="NOVD01000010">
    <property type="protein sequence ID" value="PCK26273.1"/>
    <property type="molecule type" value="Genomic_DNA"/>
</dbReference>
<feature type="domain" description="EamA" evidence="8">
    <location>
        <begin position="17"/>
        <end position="146"/>
    </location>
</feature>
<dbReference type="GO" id="GO:0016020">
    <property type="term" value="C:membrane"/>
    <property type="evidence" value="ECO:0007669"/>
    <property type="project" value="UniProtKB-SubCell"/>
</dbReference>
<feature type="transmembrane region" description="Helical" evidence="7">
    <location>
        <begin position="45"/>
        <end position="62"/>
    </location>
</feature>
<feature type="region of interest" description="Disordered" evidence="6">
    <location>
        <begin position="299"/>
        <end position="319"/>
    </location>
</feature>
<feature type="transmembrane region" description="Helical" evidence="7">
    <location>
        <begin position="135"/>
        <end position="153"/>
    </location>
</feature>
<evidence type="ECO:0000256" key="4">
    <source>
        <dbReference type="ARBA" id="ARBA00022989"/>
    </source>
</evidence>
<evidence type="ECO:0000259" key="8">
    <source>
        <dbReference type="Pfam" id="PF00892"/>
    </source>
</evidence>
<sequence length="319" mass="32336">MKNLKAIGSSRFAVVGALLLVGMLWGSSFPLVAVAAPTLGAVGTTHGRFIVAALVLALITASSRSTWRAVGHRFPAFLLLAALNVAGPLTLVATAIVGLNSSTASILNATTPMFTVFVAAFWLRQKITWRKLSGVAIGIVGVSVLVGGIPSTIDSRAMLAIGASLTAALLYAVGGVYARKSFQDTPPLTLALGQQLAAVALLVPVSAVAPPPGPITVGPLIAVVALGLGATAGGYLVYFWIIRQAGPVAASAVTLLVPISASAIGVLWLHEPVTFALVGGLVVILAGVGLLLDLPPTRDPSRRVAPGWAASADKRPVSG</sequence>
<keyword evidence="4 7" id="KW-1133">Transmembrane helix</keyword>
<dbReference type="PANTHER" id="PTHR32322:SF9">
    <property type="entry name" value="AMINO-ACID METABOLITE EFFLUX PUMP-RELATED"/>
    <property type="match status" value="1"/>
</dbReference>
<feature type="domain" description="EamA" evidence="8">
    <location>
        <begin position="160"/>
        <end position="291"/>
    </location>
</feature>
<evidence type="ECO:0000256" key="2">
    <source>
        <dbReference type="ARBA" id="ARBA00007362"/>
    </source>
</evidence>
<evidence type="ECO:0000256" key="7">
    <source>
        <dbReference type="SAM" id="Phobius"/>
    </source>
</evidence>
<dbReference type="Pfam" id="PF00892">
    <property type="entry name" value="EamA"/>
    <property type="match status" value="2"/>
</dbReference>
<accession>A0A2A5J9T0</accession>
<dbReference type="InterPro" id="IPR050638">
    <property type="entry name" value="AA-Vitamin_Transporters"/>
</dbReference>
<dbReference type="InterPro" id="IPR000620">
    <property type="entry name" value="EamA_dom"/>
</dbReference>
<evidence type="ECO:0000256" key="5">
    <source>
        <dbReference type="ARBA" id="ARBA00023136"/>
    </source>
</evidence>
<dbReference type="RefSeq" id="WP_099697779.1">
    <property type="nucleotide sequence ID" value="NZ_NOVD01000010.1"/>
</dbReference>
<evidence type="ECO:0000313" key="10">
    <source>
        <dbReference type="Proteomes" id="UP000230886"/>
    </source>
</evidence>
<dbReference type="SUPFAM" id="SSF103481">
    <property type="entry name" value="Multidrug resistance efflux transporter EmrE"/>
    <property type="match status" value="2"/>
</dbReference>
<protein>
    <submittedName>
        <fullName evidence="9">EamA family transporter</fullName>
    </submittedName>
</protein>
<feature type="transmembrane region" description="Helical" evidence="7">
    <location>
        <begin position="159"/>
        <end position="178"/>
    </location>
</feature>
<comment type="caution">
    <text evidence="9">The sequence shown here is derived from an EMBL/GenBank/DDBJ whole genome shotgun (WGS) entry which is preliminary data.</text>
</comment>
<feature type="transmembrane region" description="Helical" evidence="7">
    <location>
        <begin position="248"/>
        <end position="269"/>
    </location>
</feature>
<comment type="similarity">
    <text evidence="2">Belongs to the EamA transporter family.</text>
</comment>
<evidence type="ECO:0000313" key="9">
    <source>
        <dbReference type="EMBL" id="PCK26273.1"/>
    </source>
</evidence>
<feature type="transmembrane region" description="Helical" evidence="7">
    <location>
        <begin position="275"/>
        <end position="294"/>
    </location>
</feature>
<feature type="transmembrane region" description="Helical" evidence="7">
    <location>
        <begin position="215"/>
        <end position="241"/>
    </location>
</feature>
<dbReference type="AlphaFoldDB" id="A0A2A5J9T0"/>
<evidence type="ECO:0000256" key="6">
    <source>
        <dbReference type="SAM" id="MobiDB-lite"/>
    </source>
</evidence>
<feature type="transmembrane region" description="Helical" evidence="7">
    <location>
        <begin position="105"/>
        <end position="123"/>
    </location>
</feature>
<feature type="transmembrane region" description="Helical" evidence="7">
    <location>
        <begin position="190"/>
        <end position="209"/>
    </location>
</feature>
<evidence type="ECO:0000256" key="1">
    <source>
        <dbReference type="ARBA" id="ARBA00004141"/>
    </source>
</evidence>
<organism evidence="9 10">
    <name type="scientific">Rhodococcus qingshengii</name>
    <dbReference type="NCBI Taxonomy" id="334542"/>
    <lineage>
        <taxon>Bacteria</taxon>
        <taxon>Bacillati</taxon>
        <taxon>Actinomycetota</taxon>
        <taxon>Actinomycetes</taxon>
        <taxon>Mycobacteriales</taxon>
        <taxon>Nocardiaceae</taxon>
        <taxon>Rhodococcus</taxon>
        <taxon>Rhodococcus erythropolis group</taxon>
    </lineage>
</organism>
<gene>
    <name evidence="9" type="ORF">CHR55_16915</name>
</gene>
<proteinExistence type="inferred from homology"/>
<comment type="subcellular location">
    <subcellularLocation>
        <location evidence="1">Membrane</location>
        <topology evidence="1">Multi-pass membrane protein</topology>
    </subcellularLocation>
</comment>
<dbReference type="InterPro" id="IPR037185">
    <property type="entry name" value="EmrE-like"/>
</dbReference>
<evidence type="ECO:0000256" key="3">
    <source>
        <dbReference type="ARBA" id="ARBA00022692"/>
    </source>
</evidence>
<dbReference type="Proteomes" id="UP000230886">
    <property type="component" value="Unassembled WGS sequence"/>
</dbReference>
<reference evidence="9 10" key="1">
    <citation type="submission" date="2017-07" db="EMBL/GenBank/DDBJ databases">
        <title>Draft sequence of Rhodococcus enclensis 23b-28.</title>
        <authorList>
            <person name="Besaury L."/>
            <person name="Sancelme M."/>
            <person name="Amato P."/>
            <person name="Lallement A."/>
            <person name="Delort A.-M."/>
        </authorList>
    </citation>
    <scope>NUCLEOTIDE SEQUENCE [LARGE SCALE GENOMIC DNA]</scope>
    <source>
        <strain evidence="9 10">23b-28</strain>
    </source>
</reference>